<dbReference type="OrthoDB" id="1937912at2"/>
<gene>
    <name evidence="2" type="ORF">SAMN02745163_03257</name>
</gene>
<proteinExistence type="predicted"/>
<dbReference type="Proteomes" id="UP000184310">
    <property type="component" value="Unassembled WGS sequence"/>
</dbReference>
<keyword evidence="1" id="KW-1133">Transmembrane helix</keyword>
<dbReference type="STRING" id="1121302.SAMN02745163_03257"/>
<feature type="transmembrane region" description="Helical" evidence="1">
    <location>
        <begin position="6"/>
        <end position="25"/>
    </location>
</feature>
<keyword evidence="1" id="KW-0812">Transmembrane</keyword>
<dbReference type="AlphaFoldDB" id="A0A1M6PTB8"/>
<organism evidence="2 3">
    <name type="scientific">Clostridium cavendishii DSM 21758</name>
    <dbReference type="NCBI Taxonomy" id="1121302"/>
    <lineage>
        <taxon>Bacteria</taxon>
        <taxon>Bacillati</taxon>
        <taxon>Bacillota</taxon>
        <taxon>Clostridia</taxon>
        <taxon>Eubacteriales</taxon>
        <taxon>Clostridiaceae</taxon>
        <taxon>Clostridium</taxon>
    </lineage>
</organism>
<feature type="transmembrane region" description="Helical" evidence="1">
    <location>
        <begin position="45"/>
        <end position="69"/>
    </location>
</feature>
<reference evidence="2 3" key="1">
    <citation type="submission" date="2016-11" db="EMBL/GenBank/DDBJ databases">
        <authorList>
            <person name="Jaros S."/>
            <person name="Januszkiewicz K."/>
            <person name="Wedrychowicz H."/>
        </authorList>
    </citation>
    <scope>NUCLEOTIDE SEQUENCE [LARGE SCALE GENOMIC DNA]</scope>
    <source>
        <strain evidence="2 3">DSM 21758</strain>
    </source>
</reference>
<protein>
    <submittedName>
        <fullName evidence="2">Uncharacterized protein</fullName>
    </submittedName>
</protein>
<dbReference type="RefSeq" id="WP_072990182.1">
    <property type="nucleotide sequence ID" value="NZ_FQZB01000013.1"/>
</dbReference>
<evidence type="ECO:0000313" key="3">
    <source>
        <dbReference type="Proteomes" id="UP000184310"/>
    </source>
</evidence>
<dbReference type="EMBL" id="FQZB01000013">
    <property type="protein sequence ID" value="SHK11244.1"/>
    <property type="molecule type" value="Genomic_DNA"/>
</dbReference>
<name>A0A1M6PTB8_9CLOT</name>
<accession>A0A1M6PTB8</accession>
<feature type="transmembrane region" description="Helical" evidence="1">
    <location>
        <begin position="75"/>
        <end position="97"/>
    </location>
</feature>
<sequence length="100" mass="11446">MGKLIYEMIPMLLSLGISQIAYLKVDKKYGISDKISSKIRVKDKWKSFFCFSCTMLIILSFWIIDMYVIDIPQTIYSILNGIVIGIGIGMSNQMLILKNK</sequence>
<evidence type="ECO:0000313" key="2">
    <source>
        <dbReference type="EMBL" id="SHK11244.1"/>
    </source>
</evidence>
<keyword evidence="1" id="KW-0472">Membrane</keyword>
<evidence type="ECO:0000256" key="1">
    <source>
        <dbReference type="SAM" id="Phobius"/>
    </source>
</evidence>
<keyword evidence="3" id="KW-1185">Reference proteome</keyword>